<evidence type="ECO:0000256" key="1">
    <source>
        <dbReference type="SAM" id="MobiDB-lite"/>
    </source>
</evidence>
<accession>A0A9P5NCP0</accession>
<dbReference type="EMBL" id="JADNYJ010000138">
    <property type="protein sequence ID" value="KAF8880713.1"/>
    <property type="molecule type" value="Genomic_DNA"/>
</dbReference>
<keyword evidence="3" id="KW-1185">Reference proteome</keyword>
<proteinExistence type="predicted"/>
<gene>
    <name evidence="2" type="ORF">CPB84DRAFT_1792383</name>
</gene>
<name>A0A9P5NCP0_GYMJU</name>
<protein>
    <submittedName>
        <fullName evidence="2">Uncharacterized protein</fullName>
    </submittedName>
</protein>
<feature type="region of interest" description="Disordered" evidence="1">
    <location>
        <begin position="1"/>
        <end position="72"/>
    </location>
</feature>
<organism evidence="2 3">
    <name type="scientific">Gymnopilus junonius</name>
    <name type="common">Spectacular rustgill mushroom</name>
    <name type="synonym">Gymnopilus spectabilis subsp. junonius</name>
    <dbReference type="NCBI Taxonomy" id="109634"/>
    <lineage>
        <taxon>Eukaryota</taxon>
        <taxon>Fungi</taxon>
        <taxon>Dikarya</taxon>
        <taxon>Basidiomycota</taxon>
        <taxon>Agaricomycotina</taxon>
        <taxon>Agaricomycetes</taxon>
        <taxon>Agaricomycetidae</taxon>
        <taxon>Agaricales</taxon>
        <taxon>Agaricineae</taxon>
        <taxon>Hymenogastraceae</taxon>
        <taxon>Gymnopilus</taxon>
    </lineage>
</organism>
<feature type="compositionally biased region" description="Polar residues" evidence="1">
    <location>
        <begin position="1"/>
        <end position="14"/>
    </location>
</feature>
<dbReference type="Proteomes" id="UP000724874">
    <property type="component" value="Unassembled WGS sequence"/>
</dbReference>
<feature type="non-terminal residue" evidence="2">
    <location>
        <position position="1"/>
    </location>
</feature>
<feature type="non-terminal residue" evidence="2">
    <location>
        <position position="72"/>
    </location>
</feature>
<evidence type="ECO:0000313" key="2">
    <source>
        <dbReference type="EMBL" id="KAF8880713.1"/>
    </source>
</evidence>
<reference evidence="2" key="1">
    <citation type="submission" date="2020-11" db="EMBL/GenBank/DDBJ databases">
        <authorList>
            <consortium name="DOE Joint Genome Institute"/>
            <person name="Ahrendt S."/>
            <person name="Riley R."/>
            <person name="Andreopoulos W."/>
            <person name="LaButti K."/>
            <person name="Pangilinan J."/>
            <person name="Ruiz-duenas F.J."/>
            <person name="Barrasa J.M."/>
            <person name="Sanchez-Garcia M."/>
            <person name="Camarero S."/>
            <person name="Miyauchi S."/>
            <person name="Serrano A."/>
            <person name="Linde D."/>
            <person name="Babiker R."/>
            <person name="Drula E."/>
            <person name="Ayuso-Fernandez I."/>
            <person name="Pacheco R."/>
            <person name="Padilla G."/>
            <person name="Ferreira P."/>
            <person name="Barriuso J."/>
            <person name="Kellner H."/>
            <person name="Castanera R."/>
            <person name="Alfaro M."/>
            <person name="Ramirez L."/>
            <person name="Pisabarro A.G."/>
            <person name="Kuo A."/>
            <person name="Tritt A."/>
            <person name="Lipzen A."/>
            <person name="He G."/>
            <person name="Yan M."/>
            <person name="Ng V."/>
            <person name="Cullen D."/>
            <person name="Martin F."/>
            <person name="Rosso M.-N."/>
            <person name="Henrissat B."/>
            <person name="Hibbett D."/>
            <person name="Martinez A.T."/>
            <person name="Grigoriev I.V."/>
        </authorList>
    </citation>
    <scope>NUCLEOTIDE SEQUENCE</scope>
    <source>
        <strain evidence="2">AH 44721</strain>
    </source>
</reference>
<dbReference type="AlphaFoldDB" id="A0A9P5NCP0"/>
<comment type="caution">
    <text evidence="2">The sequence shown here is derived from an EMBL/GenBank/DDBJ whole genome shotgun (WGS) entry which is preliminary data.</text>
</comment>
<evidence type="ECO:0000313" key="3">
    <source>
        <dbReference type="Proteomes" id="UP000724874"/>
    </source>
</evidence>
<sequence>TLSVSSASFMNQETLKPGRPPRKSSGKEKDAPSPKYHPKHANASSKQMNRHLQPYRNHLLHRGRLREARNPC</sequence>